<feature type="compositionally biased region" description="Low complexity" evidence="8">
    <location>
        <begin position="132"/>
        <end position="149"/>
    </location>
</feature>
<evidence type="ECO:0000256" key="6">
    <source>
        <dbReference type="ARBA" id="ARBA00023212"/>
    </source>
</evidence>
<dbReference type="GO" id="GO:0005815">
    <property type="term" value="C:microtubule organizing center"/>
    <property type="evidence" value="ECO:0007669"/>
    <property type="project" value="TreeGrafter"/>
</dbReference>
<dbReference type="EMBL" id="JABXBU010002227">
    <property type="protein sequence ID" value="KAF8773091.1"/>
    <property type="molecule type" value="Genomic_DNA"/>
</dbReference>
<keyword evidence="7" id="KW-0966">Cell projection</keyword>
<evidence type="ECO:0000313" key="10">
    <source>
        <dbReference type="Proteomes" id="UP000807504"/>
    </source>
</evidence>
<reference evidence="9" key="2">
    <citation type="submission" date="2020-06" db="EMBL/GenBank/DDBJ databases">
        <authorList>
            <person name="Sheffer M."/>
        </authorList>
    </citation>
    <scope>NUCLEOTIDE SEQUENCE</scope>
</reference>
<name>A0A8T0EHU3_ARGBR</name>
<evidence type="ECO:0000256" key="1">
    <source>
        <dbReference type="ARBA" id="ARBA00004120"/>
    </source>
</evidence>
<sequence length="419" mass="48115">MEEEEEKAVDVVEGQELDDKSSVLSSIARPMSHTMPRPPSRPAPSARVRALGKEELDDVDQNSEEEDEEEEDEEDDEDQGIQIEGARFRTVLHRPHLDRRPTRWDRDSFSGRHRLSRERLLPRRLEGDRSSRSSTSASASLSLSNSSSRNEMLNEDVLNKVQEYRDLCYLDLPYNSKRAYDPADFEHLQVSSEMKELFQYITRYTPQNIDLDTKLRPFIPEFIPAVGDIDAFIKVPRPDNVMDKLGLVVLDEPCAKQSDPTVLDLQLRAISKETTFKSVAVKSLENADKRPKEIDAWINSISNLHRSKPPPTVHYSRNMPDIETLMQEWPPEFEEALNQFGIPSAELDCSLEEYVELICGIMDIPVYRSKIQSLHVLFTLFLEFRNSQHFRSLAMNNEFGDGQTNESHSNGADHLVIRN</sequence>
<comment type="caution">
    <text evidence="9">The sequence shown here is derived from an EMBL/GenBank/DDBJ whole genome shotgun (WGS) entry which is preliminary data.</text>
</comment>
<accession>A0A8T0EHU3</accession>
<protein>
    <recommendedName>
        <fullName evidence="3">Intraflagellar transport protein 46 homolog</fullName>
    </recommendedName>
</protein>
<reference evidence="9" key="1">
    <citation type="journal article" date="2020" name="bioRxiv">
        <title>Chromosome-level reference genome of the European wasp spider Argiope bruennichi: a resource for studies on range expansion and evolutionary adaptation.</title>
        <authorList>
            <person name="Sheffer M.M."/>
            <person name="Hoppe A."/>
            <person name="Krehenwinkel H."/>
            <person name="Uhl G."/>
            <person name="Kuss A.W."/>
            <person name="Jensen L."/>
            <person name="Jensen C."/>
            <person name="Gillespie R.G."/>
            <person name="Hoff K.J."/>
            <person name="Prost S."/>
        </authorList>
    </citation>
    <scope>NUCLEOTIDE SEQUENCE</scope>
</reference>
<evidence type="ECO:0000256" key="8">
    <source>
        <dbReference type="SAM" id="MobiDB-lite"/>
    </source>
</evidence>
<evidence type="ECO:0000313" key="9">
    <source>
        <dbReference type="EMBL" id="KAF8773091.1"/>
    </source>
</evidence>
<evidence type="ECO:0000256" key="5">
    <source>
        <dbReference type="ARBA" id="ARBA00023069"/>
    </source>
</evidence>
<dbReference type="OMA" id="CYFELPY"/>
<dbReference type="GO" id="GO:0030992">
    <property type="term" value="C:intraciliary transport particle B"/>
    <property type="evidence" value="ECO:0007669"/>
    <property type="project" value="TreeGrafter"/>
</dbReference>
<dbReference type="GO" id="GO:0060271">
    <property type="term" value="P:cilium assembly"/>
    <property type="evidence" value="ECO:0007669"/>
    <property type="project" value="TreeGrafter"/>
</dbReference>
<dbReference type="Pfam" id="PF12317">
    <property type="entry name" value="IFT46_B_C"/>
    <property type="match status" value="1"/>
</dbReference>
<feature type="compositionally biased region" description="Basic and acidic residues" evidence="8">
    <location>
        <begin position="120"/>
        <end position="131"/>
    </location>
</feature>
<dbReference type="AlphaFoldDB" id="A0A8T0EHU3"/>
<comment type="similarity">
    <text evidence="2">Belongs to the IFT46 family.</text>
</comment>
<dbReference type="InterPro" id="IPR022088">
    <property type="entry name" value="Intraflagellar_transp_cmplxB"/>
</dbReference>
<evidence type="ECO:0000256" key="3">
    <source>
        <dbReference type="ARBA" id="ARBA00017206"/>
    </source>
</evidence>
<feature type="region of interest" description="Disordered" evidence="8">
    <location>
        <begin position="1"/>
        <end position="94"/>
    </location>
</feature>
<keyword evidence="4" id="KW-0963">Cytoplasm</keyword>
<gene>
    <name evidence="9" type="ORF">HNY73_015784</name>
</gene>
<dbReference type="PANTHER" id="PTHR13376">
    <property type="entry name" value="INTRAFLAGELLAR TRANSPORT PROTEIN 46 HOMOLOG"/>
    <property type="match status" value="1"/>
</dbReference>
<keyword evidence="10" id="KW-1185">Reference proteome</keyword>
<comment type="subcellular location">
    <subcellularLocation>
        <location evidence="1">Cytoplasm</location>
        <location evidence="1">Cytoskeleton</location>
        <location evidence="1">Cilium basal body</location>
    </subcellularLocation>
</comment>
<evidence type="ECO:0000256" key="7">
    <source>
        <dbReference type="ARBA" id="ARBA00023273"/>
    </source>
</evidence>
<organism evidence="9 10">
    <name type="scientific">Argiope bruennichi</name>
    <name type="common">Wasp spider</name>
    <name type="synonym">Aranea bruennichi</name>
    <dbReference type="NCBI Taxonomy" id="94029"/>
    <lineage>
        <taxon>Eukaryota</taxon>
        <taxon>Metazoa</taxon>
        <taxon>Ecdysozoa</taxon>
        <taxon>Arthropoda</taxon>
        <taxon>Chelicerata</taxon>
        <taxon>Arachnida</taxon>
        <taxon>Araneae</taxon>
        <taxon>Araneomorphae</taxon>
        <taxon>Entelegynae</taxon>
        <taxon>Araneoidea</taxon>
        <taxon>Araneidae</taxon>
        <taxon>Argiope</taxon>
    </lineage>
</organism>
<dbReference type="GO" id="GO:0031514">
    <property type="term" value="C:motile cilium"/>
    <property type="evidence" value="ECO:0007669"/>
    <property type="project" value="TreeGrafter"/>
</dbReference>
<keyword evidence="6" id="KW-0206">Cytoskeleton</keyword>
<dbReference type="Proteomes" id="UP000807504">
    <property type="component" value="Unassembled WGS sequence"/>
</dbReference>
<evidence type="ECO:0000256" key="4">
    <source>
        <dbReference type="ARBA" id="ARBA00022490"/>
    </source>
</evidence>
<proteinExistence type="inferred from homology"/>
<dbReference type="GO" id="GO:0042073">
    <property type="term" value="P:intraciliary transport"/>
    <property type="evidence" value="ECO:0007669"/>
    <property type="project" value="InterPro"/>
</dbReference>
<keyword evidence="5" id="KW-0969">Cilium</keyword>
<dbReference type="OrthoDB" id="2119217at2759"/>
<dbReference type="PANTHER" id="PTHR13376:SF0">
    <property type="entry name" value="INTRAFLAGELLAR TRANSPORT PROTEIN 46 HOMOLOG"/>
    <property type="match status" value="1"/>
</dbReference>
<evidence type="ECO:0000256" key="2">
    <source>
        <dbReference type="ARBA" id="ARBA00007700"/>
    </source>
</evidence>
<feature type="region of interest" description="Disordered" evidence="8">
    <location>
        <begin position="120"/>
        <end position="149"/>
    </location>
</feature>
<feature type="compositionally biased region" description="Acidic residues" evidence="8">
    <location>
        <begin position="55"/>
        <end position="79"/>
    </location>
</feature>